<evidence type="ECO:0000256" key="3">
    <source>
        <dbReference type="ARBA" id="ARBA00022679"/>
    </source>
</evidence>
<feature type="domain" description="L,D-TPase catalytic" evidence="8">
    <location>
        <begin position="335"/>
        <end position="492"/>
    </location>
</feature>
<dbReference type="AlphaFoldDB" id="A0A1M7A1A3"/>
<evidence type="ECO:0000256" key="5">
    <source>
        <dbReference type="ARBA" id="ARBA00022984"/>
    </source>
</evidence>
<dbReference type="InterPro" id="IPR038063">
    <property type="entry name" value="Transpep_catalytic_dom"/>
</dbReference>
<keyword evidence="4 7" id="KW-0133">Cell shape</keyword>
<feature type="active site" description="Nucleophile" evidence="7">
    <location>
        <position position="464"/>
    </location>
</feature>
<sequence length="544" mass="62830">MFISTKDLSLQIIVSKNSRLIPHTSPMKYKYILIFLMCGTWIVSGADSMNYIQKQFQENSARQIDTAKITAFFESYPKFRPYQAQVKLLYKKHGDYIWYDAKGLIEFAYVLHKQVGQMKEEGLPVAVPYQTQWEKIFEQNASTIPNLESELLISCMYFFYTTKVFSGFTIGKSEGTGWYLPRENASNAGYLDTLAQGIASRKELKHDYFNQYYPLKEALKKYLEIEKKGGWKVVKLEKEIKLFHQGDSSTTVQEVRNRLFVEGFISQDNASLHFDQTITDGIAAYGTSQNHDFQSKITPRLIEMLNVPVESRIKTISVNMERCRWISPKINTAQEYIAVNIPSFKLLYYRDGKPFLVSKVVVGKEFHKTIVFSGHMSYLAFSPYWNVPTSILKKEILPSIQKNPNYLENQNMEWHDGQLRQKPGGSNALGYVKFMFPNSHNIYLHDSPSKSFFNKDKRAFSHGCVRVEKARELAIAIMEKEANWSSKKVDEAMHLGKENTYVLKDKIPVYIAYFTAWADGTGNVAFYDDLYNRDDALAKVLFEN</sequence>
<dbReference type="Gene3D" id="2.40.440.10">
    <property type="entry name" value="L,D-transpeptidase catalytic domain-like"/>
    <property type="match status" value="1"/>
</dbReference>
<dbReference type="EMBL" id="FRBT01000001">
    <property type="protein sequence ID" value="SHL36538.1"/>
    <property type="molecule type" value="Genomic_DNA"/>
</dbReference>
<dbReference type="GO" id="GO:0004180">
    <property type="term" value="F:carboxypeptidase activity"/>
    <property type="evidence" value="ECO:0007669"/>
    <property type="project" value="UniProtKB-ARBA"/>
</dbReference>
<dbReference type="PROSITE" id="PS52029">
    <property type="entry name" value="LD_TPASE"/>
    <property type="match status" value="1"/>
</dbReference>
<evidence type="ECO:0000256" key="6">
    <source>
        <dbReference type="ARBA" id="ARBA00023316"/>
    </source>
</evidence>
<dbReference type="PANTHER" id="PTHR41533">
    <property type="entry name" value="L,D-TRANSPEPTIDASE HI_1667-RELATED"/>
    <property type="match status" value="1"/>
</dbReference>
<dbReference type="Pfam" id="PF03734">
    <property type="entry name" value="YkuD"/>
    <property type="match status" value="1"/>
</dbReference>
<dbReference type="STRING" id="946677.SAMN05444484_1011236"/>
<protein>
    <submittedName>
        <fullName evidence="9">Murein L,D-transpeptidase YcbB/YkuD</fullName>
    </submittedName>
</protein>
<evidence type="ECO:0000256" key="1">
    <source>
        <dbReference type="ARBA" id="ARBA00004752"/>
    </source>
</evidence>
<dbReference type="PANTHER" id="PTHR41533:SF2">
    <property type="entry name" value="BLR7131 PROTEIN"/>
    <property type="match status" value="1"/>
</dbReference>
<dbReference type="InterPro" id="IPR005490">
    <property type="entry name" value="LD_TPept_cat_dom"/>
</dbReference>
<dbReference type="OrthoDB" id="9778545at2"/>
<keyword evidence="3" id="KW-0808">Transferase</keyword>
<dbReference type="SUPFAM" id="SSF141523">
    <property type="entry name" value="L,D-transpeptidase catalytic domain-like"/>
    <property type="match status" value="1"/>
</dbReference>
<dbReference type="GO" id="GO:0071555">
    <property type="term" value="P:cell wall organization"/>
    <property type="evidence" value="ECO:0007669"/>
    <property type="project" value="UniProtKB-UniRule"/>
</dbReference>
<keyword evidence="6 7" id="KW-0961">Cell wall biogenesis/degradation</keyword>
<dbReference type="GO" id="GO:0016740">
    <property type="term" value="F:transferase activity"/>
    <property type="evidence" value="ECO:0007669"/>
    <property type="project" value="UniProtKB-KW"/>
</dbReference>
<reference evidence="10" key="1">
    <citation type="submission" date="2016-11" db="EMBL/GenBank/DDBJ databases">
        <authorList>
            <person name="Varghese N."/>
            <person name="Submissions S."/>
        </authorList>
    </citation>
    <scope>NUCLEOTIDE SEQUENCE [LARGE SCALE GENOMIC DNA]</scope>
    <source>
        <strain evidence="10">DSM 24724</strain>
    </source>
</reference>
<dbReference type="Pfam" id="PF20142">
    <property type="entry name" value="Scaffold"/>
    <property type="match status" value="1"/>
</dbReference>
<dbReference type="GO" id="GO:0008360">
    <property type="term" value="P:regulation of cell shape"/>
    <property type="evidence" value="ECO:0007669"/>
    <property type="project" value="UniProtKB-UniRule"/>
</dbReference>
<dbReference type="Proteomes" id="UP000184028">
    <property type="component" value="Unassembled WGS sequence"/>
</dbReference>
<accession>A0A1M7A1A3</accession>
<dbReference type="InterPro" id="IPR052905">
    <property type="entry name" value="LD-transpeptidase_YkuD-like"/>
</dbReference>
<evidence type="ECO:0000259" key="8">
    <source>
        <dbReference type="PROSITE" id="PS52029"/>
    </source>
</evidence>
<evidence type="ECO:0000256" key="4">
    <source>
        <dbReference type="ARBA" id="ARBA00022960"/>
    </source>
</evidence>
<evidence type="ECO:0000313" key="9">
    <source>
        <dbReference type="EMBL" id="SHL36538.1"/>
    </source>
</evidence>
<evidence type="ECO:0000256" key="7">
    <source>
        <dbReference type="PROSITE-ProRule" id="PRU01373"/>
    </source>
</evidence>
<comment type="similarity">
    <text evidence="2">Belongs to the YkuD family.</text>
</comment>
<gene>
    <name evidence="9" type="ORF">SAMN05444484_1011236</name>
</gene>
<dbReference type="GO" id="GO:0009252">
    <property type="term" value="P:peptidoglycan biosynthetic process"/>
    <property type="evidence" value="ECO:0007669"/>
    <property type="project" value="UniProtKB-UniPathway"/>
</dbReference>
<evidence type="ECO:0000256" key="2">
    <source>
        <dbReference type="ARBA" id="ARBA00005992"/>
    </source>
</evidence>
<dbReference type="CDD" id="cd16913">
    <property type="entry name" value="YkuD_like"/>
    <property type="match status" value="1"/>
</dbReference>
<comment type="pathway">
    <text evidence="1 7">Cell wall biogenesis; peptidoglycan biosynthesis.</text>
</comment>
<dbReference type="InterPro" id="IPR045380">
    <property type="entry name" value="LD_TPept_scaffold_dom"/>
</dbReference>
<proteinExistence type="inferred from homology"/>
<feature type="active site" description="Proton donor/acceptor" evidence="7">
    <location>
        <position position="445"/>
    </location>
</feature>
<keyword evidence="10" id="KW-1185">Reference proteome</keyword>
<dbReference type="UniPathway" id="UPA00219"/>
<keyword evidence="5 7" id="KW-0573">Peptidoglycan synthesis</keyword>
<name>A0A1M7A1A3_9FLAO</name>
<evidence type="ECO:0000313" key="10">
    <source>
        <dbReference type="Proteomes" id="UP000184028"/>
    </source>
</evidence>
<organism evidence="9 10">
    <name type="scientific">Flavobacterium chilense</name>
    <dbReference type="NCBI Taxonomy" id="946677"/>
    <lineage>
        <taxon>Bacteria</taxon>
        <taxon>Pseudomonadati</taxon>
        <taxon>Bacteroidota</taxon>
        <taxon>Flavobacteriia</taxon>
        <taxon>Flavobacteriales</taxon>
        <taxon>Flavobacteriaceae</taxon>
        <taxon>Flavobacterium</taxon>
    </lineage>
</organism>